<accession>A0A2M9Q761</accession>
<name>A0A2M9Q761_9BACI</name>
<dbReference type="Proteomes" id="UP000232101">
    <property type="component" value="Unassembled WGS sequence"/>
</dbReference>
<gene>
    <name evidence="1" type="ORF">CWD94_09960</name>
</gene>
<dbReference type="RefSeq" id="WP_100542913.1">
    <property type="nucleotide sequence ID" value="NZ_PHQY01000586.1"/>
</dbReference>
<reference evidence="1 2" key="1">
    <citation type="submission" date="2017-11" db="EMBL/GenBank/DDBJ databases">
        <title>Bacterial isolate from king chilli rhizosphere.</title>
        <authorList>
            <person name="Takhelmayum P."/>
            <person name="Sarangthem I."/>
        </authorList>
    </citation>
    <scope>NUCLEOTIDE SEQUENCE [LARGE SCALE GENOMIC DNA]</scope>
    <source>
        <strain evidence="2">t26</strain>
    </source>
</reference>
<organism evidence="1 2">
    <name type="scientific">Lysinibacillus xylanilyticus</name>
    <dbReference type="NCBI Taxonomy" id="582475"/>
    <lineage>
        <taxon>Bacteria</taxon>
        <taxon>Bacillati</taxon>
        <taxon>Bacillota</taxon>
        <taxon>Bacilli</taxon>
        <taxon>Bacillales</taxon>
        <taxon>Bacillaceae</taxon>
        <taxon>Lysinibacillus</taxon>
    </lineage>
</organism>
<sequence>MKTLNIIFSLNFVERYVFKKSIEKYFNFKWQKGYGGFKKIFDSDQGYILNLTSTCLRITFFENTPESVVIKIEDNIFGLIKSKFNISDFLIEKITDNKLKIIEV</sequence>
<protein>
    <submittedName>
        <fullName evidence="1">Uncharacterized protein</fullName>
    </submittedName>
</protein>
<evidence type="ECO:0000313" key="2">
    <source>
        <dbReference type="Proteomes" id="UP000232101"/>
    </source>
</evidence>
<dbReference type="AlphaFoldDB" id="A0A2M9Q761"/>
<comment type="caution">
    <text evidence="1">The sequence shown here is derived from an EMBL/GenBank/DDBJ whole genome shotgun (WGS) entry which is preliminary data.</text>
</comment>
<evidence type="ECO:0000313" key="1">
    <source>
        <dbReference type="EMBL" id="PJO43907.1"/>
    </source>
</evidence>
<dbReference type="EMBL" id="PHQY01000586">
    <property type="protein sequence ID" value="PJO43907.1"/>
    <property type="molecule type" value="Genomic_DNA"/>
</dbReference>
<proteinExistence type="predicted"/>